<dbReference type="PANTHER" id="PTHR42698:SF1">
    <property type="entry name" value="GTPASE ERA, MITOCHONDRIAL"/>
    <property type="match status" value="1"/>
</dbReference>
<dbReference type="PROSITE" id="PS50823">
    <property type="entry name" value="KH_TYPE_2"/>
    <property type="match status" value="1"/>
</dbReference>
<dbReference type="InterPro" id="IPR015946">
    <property type="entry name" value="KH_dom-like_a/b"/>
</dbReference>
<evidence type="ECO:0000256" key="2">
    <source>
        <dbReference type="ARBA" id="ARBA00022741"/>
    </source>
</evidence>
<dbReference type="STRING" id="554055.A0A2P6VDQ3"/>
<evidence type="ECO:0000256" key="1">
    <source>
        <dbReference type="ARBA" id="ARBA00007921"/>
    </source>
</evidence>
<dbReference type="PANTHER" id="PTHR42698">
    <property type="entry name" value="GTPASE ERA"/>
    <property type="match status" value="1"/>
</dbReference>
<dbReference type="SUPFAM" id="SSF54814">
    <property type="entry name" value="Prokaryotic type KH domain (KH-domain type II)"/>
    <property type="match status" value="1"/>
</dbReference>
<evidence type="ECO:0000256" key="5">
    <source>
        <dbReference type="PROSITE-ProRule" id="PRU00118"/>
    </source>
</evidence>
<comment type="caution">
    <text evidence="7">The sequence shown here is derived from an EMBL/GenBank/DDBJ whole genome shotgun (WGS) entry which is preliminary data.</text>
</comment>
<evidence type="ECO:0000259" key="6">
    <source>
        <dbReference type="PROSITE" id="PS50823"/>
    </source>
</evidence>
<dbReference type="NCBIfam" id="TIGR00436">
    <property type="entry name" value="era"/>
    <property type="match status" value="1"/>
</dbReference>
<comment type="similarity">
    <text evidence="1">Belongs to the TRAFAC class TrmE-Era-EngA-EngB-Septin-like GTPase superfamily. Era GTPase family.</text>
</comment>
<dbReference type="SUPFAM" id="SSF52540">
    <property type="entry name" value="P-loop containing nucleoside triphosphate hydrolases"/>
    <property type="match status" value="1"/>
</dbReference>
<dbReference type="GO" id="GO:0019843">
    <property type="term" value="F:rRNA binding"/>
    <property type="evidence" value="ECO:0007669"/>
    <property type="project" value="TreeGrafter"/>
</dbReference>
<dbReference type="Pfam" id="PF01926">
    <property type="entry name" value="MMR_HSR1"/>
    <property type="match status" value="1"/>
</dbReference>
<dbReference type="CDD" id="cd22534">
    <property type="entry name" value="KH-II_Era"/>
    <property type="match status" value="1"/>
</dbReference>
<keyword evidence="2" id="KW-0547">Nucleotide-binding</keyword>
<dbReference type="NCBIfam" id="TIGR00231">
    <property type="entry name" value="small_GTP"/>
    <property type="match status" value="1"/>
</dbReference>
<dbReference type="InterPro" id="IPR004044">
    <property type="entry name" value="KH_dom_type_2"/>
</dbReference>
<dbReference type="OrthoDB" id="8954335at2759"/>
<dbReference type="AlphaFoldDB" id="A0A2P6VDQ3"/>
<evidence type="ECO:0000313" key="8">
    <source>
        <dbReference type="Proteomes" id="UP000239649"/>
    </source>
</evidence>
<keyword evidence="3 5" id="KW-0694">RNA-binding</keyword>
<dbReference type="InterPro" id="IPR009019">
    <property type="entry name" value="KH_sf_prok-type"/>
</dbReference>
<dbReference type="Gene3D" id="3.30.300.20">
    <property type="match status" value="1"/>
</dbReference>
<dbReference type="InterPro" id="IPR005662">
    <property type="entry name" value="GTPase_Era-like"/>
</dbReference>
<keyword evidence="4" id="KW-0342">GTP-binding</keyword>
<dbReference type="InterPro" id="IPR027417">
    <property type="entry name" value="P-loop_NTPase"/>
</dbReference>
<dbReference type="GO" id="GO:0005525">
    <property type="term" value="F:GTP binding"/>
    <property type="evidence" value="ECO:0007669"/>
    <property type="project" value="UniProtKB-KW"/>
</dbReference>
<evidence type="ECO:0000313" key="7">
    <source>
        <dbReference type="EMBL" id="PSC72191.1"/>
    </source>
</evidence>
<evidence type="ECO:0000256" key="3">
    <source>
        <dbReference type="ARBA" id="ARBA00022884"/>
    </source>
</evidence>
<protein>
    <submittedName>
        <fullName evidence="7">GTP-binding ERG</fullName>
    </submittedName>
</protein>
<dbReference type="Gene3D" id="3.40.50.300">
    <property type="entry name" value="P-loop containing nucleotide triphosphate hydrolases"/>
    <property type="match status" value="1"/>
</dbReference>
<reference evidence="7 8" key="1">
    <citation type="journal article" date="2018" name="Plant J.">
        <title>Genome sequences of Chlorella sorokiniana UTEX 1602 and Micractinium conductrix SAG 241.80: implications to maltose excretion by a green alga.</title>
        <authorList>
            <person name="Arriola M.B."/>
            <person name="Velmurugan N."/>
            <person name="Zhang Y."/>
            <person name="Plunkett M.H."/>
            <person name="Hondzo H."/>
            <person name="Barney B.M."/>
        </authorList>
    </citation>
    <scope>NUCLEOTIDE SEQUENCE [LARGE SCALE GENOMIC DNA]</scope>
    <source>
        <strain evidence="7 8">SAG 241.80</strain>
    </source>
</reference>
<dbReference type="CDD" id="cd04163">
    <property type="entry name" value="Era"/>
    <property type="match status" value="1"/>
</dbReference>
<dbReference type="GO" id="GO:0000028">
    <property type="term" value="P:ribosomal small subunit assembly"/>
    <property type="evidence" value="ECO:0007669"/>
    <property type="project" value="TreeGrafter"/>
</dbReference>
<dbReference type="Proteomes" id="UP000239649">
    <property type="component" value="Unassembled WGS sequence"/>
</dbReference>
<dbReference type="InterPro" id="IPR006073">
    <property type="entry name" value="GTP-bd"/>
</dbReference>
<dbReference type="GO" id="GO:0043024">
    <property type="term" value="F:ribosomal small subunit binding"/>
    <property type="evidence" value="ECO:0007669"/>
    <property type="project" value="TreeGrafter"/>
</dbReference>
<dbReference type="InterPro" id="IPR030388">
    <property type="entry name" value="G_ERA_dom"/>
</dbReference>
<gene>
    <name evidence="7" type="ORF">C2E20_4439</name>
</gene>
<organism evidence="7 8">
    <name type="scientific">Micractinium conductrix</name>
    <dbReference type="NCBI Taxonomy" id="554055"/>
    <lineage>
        <taxon>Eukaryota</taxon>
        <taxon>Viridiplantae</taxon>
        <taxon>Chlorophyta</taxon>
        <taxon>core chlorophytes</taxon>
        <taxon>Trebouxiophyceae</taxon>
        <taxon>Chlorellales</taxon>
        <taxon>Chlorellaceae</taxon>
        <taxon>Chlorella clade</taxon>
        <taxon>Micractinium</taxon>
    </lineage>
</organism>
<dbReference type="InterPro" id="IPR005225">
    <property type="entry name" value="Small_GTP-bd"/>
</dbReference>
<sequence>MLRQRCTQLVSLRAFRPLLAPWGCSASEGSAWLHTVPDGQEEAALQAAAAAQAAATGSDGSSADVAAMLASLGVSGDDDAPGTPFGSETATGAAGRAALAAGATAEAVPASQQRLLQAGVVGVPNAGKSTLVNALVGTKVSAVSHKTNTTEAPRLGAFTVDTAQVVLHDTPGVVGKEHYKNPNHQRRVRGAWAVAGNCGLLLFLVDAARELQRPDPRITRLLADSAAAARVGMPEGWQPPPAVLVLNKIDAVPRGERRALLPLADRLGGLRPFEDLFFVSAKHGKGLPELRQYLLDRAAPGEWTLEARQATDRSVEEQALEIVREKLFLRLHQELPYALRLRLVSCLPQPDNSVRVEIEVVAPNTSAKRIVVGAGGATVAAVADAADAELSAIWRRPVHVALQVKEAR</sequence>
<keyword evidence="8" id="KW-1185">Reference proteome</keyword>
<dbReference type="EMBL" id="LHPF02000011">
    <property type="protein sequence ID" value="PSC72191.1"/>
    <property type="molecule type" value="Genomic_DNA"/>
</dbReference>
<name>A0A2P6VDQ3_9CHLO</name>
<accession>A0A2P6VDQ3</accession>
<proteinExistence type="inferred from homology"/>
<evidence type="ECO:0000256" key="4">
    <source>
        <dbReference type="ARBA" id="ARBA00023134"/>
    </source>
</evidence>
<feature type="domain" description="KH type-2" evidence="6">
    <location>
        <begin position="331"/>
        <end position="408"/>
    </location>
</feature>